<accession>A0A7K0C754</accession>
<gene>
    <name evidence="2" type="ORF">ACRB68_74160</name>
</gene>
<evidence type="ECO:0000313" key="3">
    <source>
        <dbReference type="Proteomes" id="UP000487268"/>
    </source>
</evidence>
<dbReference type="OrthoDB" id="3478257at2"/>
<keyword evidence="1" id="KW-0472">Membrane</keyword>
<keyword evidence="3" id="KW-1185">Reference proteome</keyword>
<keyword evidence="1" id="KW-1133">Transmembrane helix</keyword>
<sequence>MHGKSAGKAANSAAFAGLLFLLLRLLAVTHYDWESAFAMADTINFDDVIGVLIGTFLGASTLTGLLLALLLPFLAARHWAHIRAGDWSHLQTLFILVMTGVFVSVLLTSRRWTLLLVVLAAGALTIAALHRSGRGSRLVTAAYSAIGTLLAAALLVLGGLTDTVWVPLERITLTDGTTVKGYVVGSDPGFVKVLLEEDRAVETYDDSQVASRHDA</sequence>
<keyword evidence="1" id="KW-0812">Transmembrane</keyword>
<evidence type="ECO:0000313" key="2">
    <source>
        <dbReference type="EMBL" id="MQY09297.1"/>
    </source>
</evidence>
<feature type="transmembrane region" description="Helical" evidence="1">
    <location>
        <begin position="141"/>
        <end position="160"/>
    </location>
</feature>
<proteinExistence type="predicted"/>
<comment type="caution">
    <text evidence="2">The sequence shown here is derived from an EMBL/GenBank/DDBJ whole genome shotgun (WGS) entry which is preliminary data.</text>
</comment>
<evidence type="ECO:0000256" key="1">
    <source>
        <dbReference type="SAM" id="Phobius"/>
    </source>
</evidence>
<feature type="transmembrane region" description="Helical" evidence="1">
    <location>
        <begin position="87"/>
        <end position="106"/>
    </location>
</feature>
<feature type="transmembrane region" description="Helical" evidence="1">
    <location>
        <begin position="51"/>
        <end position="75"/>
    </location>
</feature>
<protein>
    <submittedName>
        <fullName evidence="2">Uncharacterized protein</fullName>
    </submittedName>
</protein>
<dbReference type="Proteomes" id="UP000487268">
    <property type="component" value="Unassembled WGS sequence"/>
</dbReference>
<dbReference type="RefSeq" id="WP_153541136.1">
    <property type="nucleotide sequence ID" value="NZ_WEGH01000006.1"/>
</dbReference>
<feature type="transmembrane region" description="Helical" evidence="1">
    <location>
        <begin position="112"/>
        <end position="129"/>
    </location>
</feature>
<dbReference type="EMBL" id="WEGH01000006">
    <property type="protein sequence ID" value="MQY09297.1"/>
    <property type="molecule type" value="Genomic_DNA"/>
</dbReference>
<reference evidence="2 3" key="1">
    <citation type="submission" date="2019-10" db="EMBL/GenBank/DDBJ databases">
        <title>Actinomadura rubteroloni sp. nov. and Actinomadura macrotermitis sp. nov., isolated from the gut of fungus growing-termite Macrotermes natalensis.</title>
        <authorList>
            <person name="Benndorf R."/>
            <person name="Martin K."/>
            <person name="Kuefner M."/>
            <person name="De Beer W."/>
            <person name="Kaster A.-K."/>
            <person name="Vollmers J."/>
            <person name="Poulsen M."/>
            <person name="Beemelmanns C."/>
        </authorList>
    </citation>
    <scope>NUCLEOTIDE SEQUENCE [LARGE SCALE GENOMIC DNA]</scope>
    <source>
        <strain evidence="2 3">RB68</strain>
    </source>
</reference>
<organism evidence="2 3">
    <name type="scientific">Actinomadura macrotermitis</name>
    <dbReference type="NCBI Taxonomy" id="2585200"/>
    <lineage>
        <taxon>Bacteria</taxon>
        <taxon>Bacillati</taxon>
        <taxon>Actinomycetota</taxon>
        <taxon>Actinomycetes</taxon>
        <taxon>Streptosporangiales</taxon>
        <taxon>Thermomonosporaceae</taxon>
        <taxon>Actinomadura</taxon>
    </lineage>
</organism>
<dbReference type="AlphaFoldDB" id="A0A7K0C754"/>
<name>A0A7K0C754_9ACTN</name>